<dbReference type="Pfam" id="PF13155">
    <property type="entry name" value="Toprim_2"/>
    <property type="match status" value="1"/>
</dbReference>
<evidence type="ECO:0000256" key="13">
    <source>
        <dbReference type="PIRNR" id="PIRNR002811"/>
    </source>
</evidence>
<dbReference type="EMBL" id="JBHULI010000024">
    <property type="protein sequence ID" value="MFD2532577.1"/>
    <property type="molecule type" value="Genomic_DNA"/>
</dbReference>
<dbReference type="InterPro" id="IPR050219">
    <property type="entry name" value="DnaG_primase"/>
</dbReference>
<comment type="cofactor">
    <cofactor evidence="12 13">
        <name>Zn(2+)</name>
        <dbReference type="ChEBI" id="CHEBI:29105"/>
    </cofactor>
    <text evidence="12 13">Binds 1 zinc ion per monomer.</text>
</comment>
<feature type="region of interest" description="Disordered" evidence="14">
    <location>
        <begin position="625"/>
        <end position="652"/>
    </location>
</feature>
<dbReference type="Gene3D" id="3.90.580.10">
    <property type="entry name" value="Zinc finger, CHC2-type domain"/>
    <property type="match status" value="1"/>
</dbReference>
<dbReference type="InterPro" id="IPR036977">
    <property type="entry name" value="DNA_primase_Znf_CHC2"/>
</dbReference>
<keyword evidence="6 12" id="KW-0479">Metal-binding</keyword>
<dbReference type="InterPro" id="IPR006295">
    <property type="entry name" value="DNA_primase_DnaG"/>
</dbReference>
<dbReference type="InterPro" id="IPR013264">
    <property type="entry name" value="DNAG_N"/>
</dbReference>
<reference evidence="17" key="1">
    <citation type="journal article" date="2019" name="Int. J. Syst. Evol. Microbiol.">
        <title>The Global Catalogue of Microorganisms (GCM) 10K type strain sequencing project: providing services to taxonomists for standard genome sequencing and annotation.</title>
        <authorList>
            <consortium name="The Broad Institute Genomics Platform"/>
            <consortium name="The Broad Institute Genome Sequencing Center for Infectious Disease"/>
            <person name="Wu L."/>
            <person name="Ma J."/>
        </authorList>
    </citation>
    <scope>NUCLEOTIDE SEQUENCE [LARGE SCALE GENOMIC DNA]</scope>
    <source>
        <strain evidence="17">KCTC 52042</strain>
    </source>
</reference>
<dbReference type="SUPFAM" id="SSF56731">
    <property type="entry name" value="DNA primase core"/>
    <property type="match status" value="1"/>
</dbReference>
<dbReference type="Pfam" id="PF08275">
    <property type="entry name" value="DNAG_N"/>
    <property type="match status" value="1"/>
</dbReference>
<evidence type="ECO:0000313" key="17">
    <source>
        <dbReference type="Proteomes" id="UP001597460"/>
    </source>
</evidence>
<feature type="compositionally biased region" description="Basic and acidic residues" evidence="14">
    <location>
        <begin position="625"/>
        <end position="638"/>
    </location>
</feature>
<keyword evidence="17" id="KW-1185">Reference proteome</keyword>
<comment type="domain">
    <text evidence="12">Contains an N-terminal zinc-binding domain, a central core domain that contains the primase activity, and a C-terminal DnaB-binding domain.</text>
</comment>
<keyword evidence="10 12" id="KW-0238">DNA-binding</keyword>
<evidence type="ECO:0000256" key="10">
    <source>
        <dbReference type="ARBA" id="ARBA00023125"/>
    </source>
</evidence>
<evidence type="ECO:0000256" key="11">
    <source>
        <dbReference type="ARBA" id="ARBA00023163"/>
    </source>
</evidence>
<accession>A0ABW5JMI7</accession>
<evidence type="ECO:0000256" key="12">
    <source>
        <dbReference type="HAMAP-Rule" id="MF_00974"/>
    </source>
</evidence>
<dbReference type="SMART" id="SM00493">
    <property type="entry name" value="TOPRIM"/>
    <property type="match status" value="1"/>
</dbReference>
<dbReference type="PANTHER" id="PTHR30313:SF2">
    <property type="entry name" value="DNA PRIMASE"/>
    <property type="match status" value="1"/>
</dbReference>
<keyword evidence="11 12" id="KW-0804">Transcription</keyword>
<comment type="subunit">
    <text evidence="12">Monomer. Interacts with DnaB.</text>
</comment>
<dbReference type="PROSITE" id="PS50880">
    <property type="entry name" value="TOPRIM"/>
    <property type="match status" value="1"/>
</dbReference>
<evidence type="ECO:0000256" key="14">
    <source>
        <dbReference type="SAM" id="MobiDB-lite"/>
    </source>
</evidence>
<comment type="similarity">
    <text evidence="12 13">Belongs to the DnaG primase family.</text>
</comment>
<protein>
    <recommendedName>
        <fullName evidence="12 13">DNA primase</fullName>
        <ecNumber evidence="12">2.7.7.101</ecNumber>
    </recommendedName>
</protein>
<dbReference type="InterPro" id="IPR002694">
    <property type="entry name" value="Znf_CHC2"/>
</dbReference>
<dbReference type="SUPFAM" id="SSF57783">
    <property type="entry name" value="Zinc beta-ribbon"/>
    <property type="match status" value="1"/>
</dbReference>
<dbReference type="InterPro" id="IPR030846">
    <property type="entry name" value="DnaG_bac"/>
</dbReference>
<dbReference type="Proteomes" id="UP001597460">
    <property type="component" value="Unassembled WGS sequence"/>
</dbReference>
<dbReference type="HAMAP" id="MF_00974">
    <property type="entry name" value="DNA_primase_DnaG"/>
    <property type="match status" value="1"/>
</dbReference>
<dbReference type="InterPro" id="IPR034151">
    <property type="entry name" value="TOPRIM_DnaG_bac"/>
</dbReference>
<keyword evidence="4 12" id="KW-0548">Nucleotidyltransferase</keyword>
<dbReference type="SMART" id="SM00400">
    <property type="entry name" value="ZnF_CHCC"/>
    <property type="match status" value="1"/>
</dbReference>
<name>A0ABW5JMI7_9BACT</name>
<feature type="zinc finger region" description="CHC2-type" evidence="12">
    <location>
        <begin position="37"/>
        <end position="61"/>
    </location>
</feature>
<comment type="function">
    <text evidence="12 13">RNA polymerase that catalyzes the synthesis of short RNA molecules used as primers for DNA polymerase during DNA replication.</text>
</comment>
<keyword evidence="8 12" id="KW-0862">Zinc</keyword>
<gene>
    <name evidence="12 16" type="primary">dnaG</name>
    <name evidence="16" type="ORF">ACFSVN_08995</name>
</gene>
<sequence length="668" mass="76701">MISDEKKEEVRAAADIVEVVQDYVKLKRSGSGFVGLCPYHDEKTPSFNVTPRLQIFKCFGCGESGDVFKFVMDQEGVGFTEAIRQLAERYGVFIPEEDDQEPSESTQLREGILHALKFAGVFYYRNLIENPEAEKARKYLEERGYGREVFKKYGLGYAPSGGEELCKAAKNAGVDEEYLVEADLIKPSNRGSGYYDTFRGRLMFPIFNPTGKVIAFAGRVLGNEKTAKYINSSQTKVYNKSEVVYGVNFARNDIRKNKEVILVEGYTDVITLMEHGIGNVVASSGTSLTPGQMKILHRYGDKIIMIYDSDSAGQTAMKRGINIALAEGMEVELLELPEDQDPDSFVKQFGKESFEDLKKEEAGDFVDFLLLKAGEEGRLDKPTEIPKVITEILEAIANIKDSIQRQVYVQYLHHKMQKFQKVKESDLYEQLERVMNDKRWEEKRSERREEVRQRVQQQNEGLGNASEEEPPHPGQRTVQAQSSKKKPHFEKELIRLMITYGRGMVEYICSFTNSKLFEDDELRIFYEDIIERYKEEKDFSIKTYTGENDPFPRLVGDVSLEQHSASDRHEEKIGLKYEKDKNPYKTAKSSIRASEISFYRRKLNELADKIGKVSGDERLELMQRQKDVKSKLTRRETTDPDDLYPDPEKGVSDEVNEKVFEYKMKSEK</sequence>
<evidence type="ECO:0000256" key="2">
    <source>
        <dbReference type="ARBA" id="ARBA00022515"/>
    </source>
</evidence>
<evidence type="ECO:0000256" key="8">
    <source>
        <dbReference type="ARBA" id="ARBA00022833"/>
    </source>
</evidence>
<evidence type="ECO:0000256" key="9">
    <source>
        <dbReference type="ARBA" id="ARBA00022842"/>
    </source>
</evidence>
<comment type="caution">
    <text evidence="16">The sequence shown here is derived from an EMBL/GenBank/DDBJ whole genome shotgun (WGS) entry which is preliminary data.</text>
</comment>
<evidence type="ECO:0000256" key="5">
    <source>
        <dbReference type="ARBA" id="ARBA00022705"/>
    </source>
</evidence>
<keyword evidence="2 12" id="KW-0639">Primosome</keyword>
<dbReference type="InterPro" id="IPR037068">
    <property type="entry name" value="DNA_primase_core_N_sf"/>
</dbReference>
<dbReference type="RefSeq" id="WP_390301230.1">
    <property type="nucleotide sequence ID" value="NZ_JBHULI010000024.1"/>
</dbReference>
<dbReference type="Gene3D" id="3.90.980.10">
    <property type="entry name" value="DNA primase, catalytic core, N-terminal domain"/>
    <property type="match status" value="1"/>
</dbReference>
<comment type="catalytic activity">
    <reaction evidence="12">
        <text>ssDNA + n NTP = ssDNA/pppN(pN)n-1 hybrid + (n-1) diphosphate.</text>
        <dbReference type="EC" id="2.7.7.101"/>
    </reaction>
</comment>
<evidence type="ECO:0000256" key="4">
    <source>
        <dbReference type="ARBA" id="ARBA00022695"/>
    </source>
</evidence>
<keyword evidence="5 12" id="KW-0235">DNA replication</keyword>
<dbReference type="CDD" id="cd03364">
    <property type="entry name" value="TOPRIM_DnaG_primases"/>
    <property type="match status" value="1"/>
</dbReference>
<feature type="domain" description="Toprim" evidence="15">
    <location>
        <begin position="258"/>
        <end position="339"/>
    </location>
</feature>
<evidence type="ECO:0000256" key="7">
    <source>
        <dbReference type="ARBA" id="ARBA00022771"/>
    </source>
</evidence>
<proteinExistence type="inferred from homology"/>
<dbReference type="Pfam" id="PF01807">
    <property type="entry name" value="Zn_ribbon_DnaG"/>
    <property type="match status" value="1"/>
</dbReference>
<organism evidence="16 17">
    <name type="scientific">Gracilimonas halophila</name>
    <dbReference type="NCBI Taxonomy" id="1834464"/>
    <lineage>
        <taxon>Bacteria</taxon>
        <taxon>Pseudomonadati</taxon>
        <taxon>Balneolota</taxon>
        <taxon>Balneolia</taxon>
        <taxon>Balneolales</taxon>
        <taxon>Balneolaceae</taxon>
        <taxon>Gracilimonas</taxon>
    </lineage>
</organism>
<feature type="region of interest" description="Disordered" evidence="14">
    <location>
        <begin position="442"/>
        <end position="486"/>
    </location>
</feature>
<dbReference type="Gene3D" id="3.40.1360.10">
    <property type="match status" value="1"/>
</dbReference>
<evidence type="ECO:0000259" key="15">
    <source>
        <dbReference type="PROSITE" id="PS50880"/>
    </source>
</evidence>
<evidence type="ECO:0000256" key="3">
    <source>
        <dbReference type="ARBA" id="ARBA00022679"/>
    </source>
</evidence>
<feature type="compositionally biased region" description="Basic and acidic residues" evidence="14">
    <location>
        <begin position="442"/>
        <end position="453"/>
    </location>
</feature>
<keyword evidence="9" id="KW-0460">Magnesium</keyword>
<keyword evidence="1 12" id="KW-0240">DNA-directed RNA polymerase</keyword>
<dbReference type="NCBIfam" id="TIGR01391">
    <property type="entry name" value="dnaG"/>
    <property type="match status" value="1"/>
</dbReference>
<dbReference type="InterPro" id="IPR006171">
    <property type="entry name" value="TOPRIM_dom"/>
</dbReference>
<evidence type="ECO:0000256" key="1">
    <source>
        <dbReference type="ARBA" id="ARBA00022478"/>
    </source>
</evidence>
<dbReference type="PANTHER" id="PTHR30313">
    <property type="entry name" value="DNA PRIMASE"/>
    <property type="match status" value="1"/>
</dbReference>
<keyword evidence="7 12" id="KW-0863">Zinc-finger</keyword>
<keyword evidence="3 12" id="KW-0808">Transferase</keyword>
<dbReference type="PIRSF" id="PIRSF002811">
    <property type="entry name" value="DnaG"/>
    <property type="match status" value="1"/>
</dbReference>
<dbReference type="EC" id="2.7.7.101" evidence="12"/>
<evidence type="ECO:0000313" key="16">
    <source>
        <dbReference type="EMBL" id="MFD2532577.1"/>
    </source>
</evidence>
<evidence type="ECO:0000256" key="6">
    <source>
        <dbReference type="ARBA" id="ARBA00022723"/>
    </source>
</evidence>